<dbReference type="EMBL" id="DS989847">
    <property type="protein sequence ID" value="EDX75956.1"/>
    <property type="molecule type" value="Genomic_DNA"/>
</dbReference>
<evidence type="ECO:0000313" key="1">
    <source>
        <dbReference type="EMBL" id="EDX75956.1"/>
    </source>
</evidence>
<gene>
    <name evidence="1" type="ORF">MC7420_5390</name>
</gene>
<sequence>MTSGIIDSALYDKLEAIADQTSIEIDEWSRLEIEHFLAKHPEIKYRYFSKY</sequence>
<dbReference type="Proteomes" id="UP000003835">
    <property type="component" value="Unassembled WGS sequence"/>
</dbReference>
<dbReference type="AlphaFoldDB" id="B4VPK4"/>
<organism evidence="1 2">
    <name type="scientific">Coleofasciculus chthonoplastes PCC 7420</name>
    <dbReference type="NCBI Taxonomy" id="118168"/>
    <lineage>
        <taxon>Bacteria</taxon>
        <taxon>Bacillati</taxon>
        <taxon>Cyanobacteriota</taxon>
        <taxon>Cyanophyceae</taxon>
        <taxon>Coleofasciculales</taxon>
        <taxon>Coleofasciculaceae</taxon>
        <taxon>Coleofasciculus</taxon>
    </lineage>
</organism>
<protein>
    <submittedName>
        <fullName evidence="1">Uncharacterized protein</fullName>
    </submittedName>
</protein>
<dbReference type="RefSeq" id="WP_006100437.1">
    <property type="nucleotide sequence ID" value="NZ_DS989847.1"/>
</dbReference>
<evidence type="ECO:0000313" key="2">
    <source>
        <dbReference type="Proteomes" id="UP000003835"/>
    </source>
</evidence>
<keyword evidence="2" id="KW-1185">Reference proteome</keyword>
<accession>B4VPK4</accession>
<proteinExistence type="predicted"/>
<dbReference type="eggNOG" id="ENOG5032HVX">
    <property type="taxonomic scope" value="Bacteria"/>
</dbReference>
<dbReference type="HOGENOM" id="CLU_3097684_0_0_3"/>
<name>B4VPK4_9CYAN</name>
<reference evidence="1 2" key="1">
    <citation type="submission" date="2008-07" db="EMBL/GenBank/DDBJ databases">
        <authorList>
            <person name="Tandeau de Marsac N."/>
            <person name="Ferriera S."/>
            <person name="Johnson J."/>
            <person name="Kravitz S."/>
            <person name="Beeson K."/>
            <person name="Sutton G."/>
            <person name="Rogers Y.-H."/>
            <person name="Friedman R."/>
            <person name="Frazier M."/>
            <person name="Venter J.C."/>
        </authorList>
    </citation>
    <scope>NUCLEOTIDE SEQUENCE [LARGE SCALE GENOMIC DNA]</scope>
    <source>
        <strain evidence="1 2">PCC 7420</strain>
    </source>
</reference>
<dbReference type="OrthoDB" id="582093at2"/>